<feature type="compositionally biased region" description="Low complexity" evidence="1">
    <location>
        <begin position="62"/>
        <end position="72"/>
    </location>
</feature>
<dbReference type="EMBL" id="KV417273">
    <property type="protein sequence ID" value="KZO99066.1"/>
    <property type="molecule type" value="Genomic_DNA"/>
</dbReference>
<dbReference type="InterPro" id="IPR000073">
    <property type="entry name" value="AB_hydrolase_1"/>
</dbReference>
<feature type="domain" description="AB hydrolase-1" evidence="2">
    <location>
        <begin position="157"/>
        <end position="434"/>
    </location>
</feature>
<keyword evidence="4" id="KW-1185">Reference proteome</keyword>
<evidence type="ECO:0000313" key="4">
    <source>
        <dbReference type="Proteomes" id="UP000076738"/>
    </source>
</evidence>
<organism evidence="3 4">
    <name type="scientific">Calocera viscosa (strain TUFC12733)</name>
    <dbReference type="NCBI Taxonomy" id="1330018"/>
    <lineage>
        <taxon>Eukaryota</taxon>
        <taxon>Fungi</taxon>
        <taxon>Dikarya</taxon>
        <taxon>Basidiomycota</taxon>
        <taxon>Agaricomycotina</taxon>
        <taxon>Dacrymycetes</taxon>
        <taxon>Dacrymycetales</taxon>
        <taxon>Dacrymycetaceae</taxon>
        <taxon>Calocera</taxon>
    </lineage>
</organism>
<dbReference type="Pfam" id="PF12697">
    <property type="entry name" value="Abhydrolase_6"/>
    <property type="match status" value="1"/>
</dbReference>
<proteinExistence type="predicted"/>
<dbReference type="OrthoDB" id="94039at2759"/>
<evidence type="ECO:0000256" key="1">
    <source>
        <dbReference type="SAM" id="MobiDB-lite"/>
    </source>
</evidence>
<dbReference type="Gene3D" id="3.40.50.1820">
    <property type="entry name" value="alpha/beta hydrolase"/>
    <property type="match status" value="1"/>
</dbReference>
<dbReference type="SUPFAM" id="SSF53474">
    <property type="entry name" value="alpha/beta-Hydrolases"/>
    <property type="match status" value="1"/>
</dbReference>
<dbReference type="Proteomes" id="UP000076738">
    <property type="component" value="Unassembled WGS sequence"/>
</dbReference>
<feature type="compositionally biased region" description="Pro residues" evidence="1">
    <location>
        <begin position="27"/>
        <end position="47"/>
    </location>
</feature>
<evidence type="ECO:0000259" key="2">
    <source>
        <dbReference type="Pfam" id="PF12697"/>
    </source>
</evidence>
<dbReference type="InterPro" id="IPR029058">
    <property type="entry name" value="AB_hydrolase_fold"/>
</dbReference>
<accession>A0A167PRZ8</accession>
<gene>
    <name evidence="3" type="ORF">CALVIDRAFT_596192</name>
</gene>
<name>A0A167PRZ8_CALVF</name>
<sequence length="459" mass="51470">MASSYPPPSPGAPAPTHTRIPTRQLPPLTPFPLPAELPTLPSPPRTSPFPEYVLSTHLTPCARPRASPTSTTRRVRPAYPPSVAEEGSITPEARGKRAEVVERLTKRMWEQWEEVSRAPSWETQDVKEGEREREPQLWAVVNRFLRREQTGRGVTLFLAHSNGIPKETWEPLVGMVLQRYPVDEVLVWETFNHGDAALVNAAHLGDTYDWVDNTRDVLQFLTYHRPLTAAAAPVHLPLHEREAQPRKVIGLGHSYGGEILLRAAVYSPQLFSCLIAVEALAVPPHAYAGKGWDMLRRTTLSRRSVWPSLADARASFLRSPFFKNWHPAVFHAYVTHALHAHPSSPGAVALKQSPYDEVVCYFNPPSPAETWALLPELDEAVELRWVMGRDPGTFTGGEECVGETVWRRRRRASNVRLREAGHFIPQEAPELLAREVVDVLLRLHGPPAQKARGQVQARL</sequence>
<evidence type="ECO:0000313" key="3">
    <source>
        <dbReference type="EMBL" id="KZO99066.1"/>
    </source>
</evidence>
<protein>
    <recommendedName>
        <fullName evidence="2">AB hydrolase-1 domain-containing protein</fullName>
    </recommendedName>
</protein>
<feature type="compositionally biased region" description="Pro residues" evidence="1">
    <location>
        <begin position="1"/>
        <end position="13"/>
    </location>
</feature>
<dbReference type="STRING" id="1330018.A0A167PRZ8"/>
<reference evidence="3 4" key="1">
    <citation type="journal article" date="2016" name="Mol. Biol. Evol.">
        <title>Comparative Genomics of Early-Diverging Mushroom-Forming Fungi Provides Insights into the Origins of Lignocellulose Decay Capabilities.</title>
        <authorList>
            <person name="Nagy L.G."/>
            <person name="Riley R."/>
            <person name="Tritt A."/>
            <person name="Adam C."/>
            <person name="Daum C."/>
            <person name="Floudas D."/>
            <person name="Sun H."/>
            <person name="Yadav J.S."/>
            <person name="Pangilinan J."/>
            <person name="Larsson K.H."/>
            <person name="Matsuura K."/>
            <person name="Barry K."/>
            <person name="Labutti K."/>
            <person name="Kuo R."/>
            <person name="Ohm R.A."/>
            <person name="Bhattacharya S.S."/>
            <person name="Shirouzu T."/>
            <person name="Yoshinaga Y."/>
            <person name="Martin F.M."/>
            <person name="Grigoriev I.V."/>
            <person name="Hibbett D.S."/>
        </authorList>
    </citation>
    <scope>NUCLEOTIDE SEQUENCE [LARGE SCALE GENOMIC DNA]</scope>
    <source>
        <strain evidence="3 4">TUFC12733</strain>
    </source>
</reference>
<feature type="region of interest" description="Disordered" evidence="1">
    <location>
        <begin position="1"/>
        <end position="91"/>
    </location>
</feature>
<dbReference type="AlphaFoldDB" id="A0A167PRZ8"/>